<evidence type="ECO:0000256" key="4">
    <source>
        <dbReference type="ARBA" id="ARBA00023002"/>
    </source>
</evidence>
<dbReference type="Proteomes" id="UP000366051">
    <property type="component" value="Chromosome"/>
</dbReference>
<organism evidence="7 8">
    <name type="scientific">Heliorestis convoluta</name>
    <dbReference type="NCBI Taxonomy" id="356322"/>
    <lineage>
        <taxon>Bacteria</taxon>
        <taxon>Bacillati</taxon>
        <taxon>Bacillota</taxon>
        <taxon>Clostridia</taxon>
        <taxon>Eubacteriales</taxon>
        <taxon>Heliobacteriaceae</taxon>
        <taxon>Heliorestis</taxon>
    </lineage>
</organism>
<proteinExistence type="inferred from homology"/>
<comment type="similarity">
    <text evidence="1">Belongs to the GMC oxidoreductase family.</text>
</comment>
<feature type="domain" description="Glucose-methanol-choline oxidoreductase N-terminal" evidence="5">
    <location>
        <begin position="103"/>
        <end position="325"/>
    </location>
</feature>
<protein>
    <submittedName>
        <fullName evidence="7">GMC family oxidoreductase</fullName>
        <ecNumber evidence="7">1.1.-.-</ecNumber>
    </submittedName>
</protein>
<name>A0A5Q2N745_9FIRM</name>
<dbReference type="SUPFAM" id="SSF51905">
    <property type="entry name" value="FAD/NAD(P)-binding domain"/>
    <property type="match status" value="1"/>
</dbReference>
<dbReference type="EC" id="1.1.-.-" evidence="7"/>
<keyword evidence="4 7" id="KW-0560">Oxidoreductase</keyword>
<dbReference type="GO" id="GO:0050660">
    <property type="term" value="F:flavin adenine dinucleotide binding"/>
    <property type="evidence" value="ECO:0007669"/>
    <property type="project" value="InterPro"/>
</dbReference>
<sequence>MENKDPLQHNCDHYDGHRYSDMKCRKYGDQEVDVCIVGVGAAGGVLAYELSKAGLQVVGIEAGPFWNPQTDFASDELHSYSLAWQDTRLSDGNDALKFGHNNSGRGVGGGTVHFTAVFYRFHENDFRVKTIDGVAEDWPISYYDLEPYYQKIENDIKVSGPKSLPWGTFQGPYPYPVREPLSANSQIFQEGCEIRGIRSSVTPLAILSAPFDGRPPCTNRGFCNEGCIPNAKFSTLIQHVPKAIQQGAEILTDSMVTSILTDKKGKVTGVEFVHDGQIYRQLARVVIVSAFAIETPRLLLNSATAQYPFGLANRSGLVGKNLMVHSGHDVFAKFDEEIRLYKGTPVMAFTQDFYASDPSRGFVRGYSLNAHGNRPVALAKNLAVDGGYWGKGLREVMLDFNFYGQVSLVGEVLPREENAVSLSNEKDEYGLPRPLIHFSYSENDNRLIKDAIQKANEILSARGGKPAFVIPDTGHVMGTCRMGIDPENSVVNGFCQSHDIPNLFICDSSVFVTSSGSNPTETIMAIAARTADYLANKMRQGPLA</sequence>
<dbReference type="RefSeq" id="WP_207707845.1">
    <property type="nucleotide sequence ID" value="NZ_CP045875.1"/>
</dbReference>
<evidence type="ECO:0000259" key="6">
    <source>
        <dbReference type="Pfam" id="PF05199"/>
    </source>
</evidence>
<dbReference type="Gene3D" id="3.50.50.60">
    <property type="entry name" value="FAD/NAD(P)-binding domain"/>
    <property type="match status" value="2"/>
</dbReference>
<keyword evidence="8" id="KW-1185">Reference proteome</keyword>
<dbReference type="Pfam" id="PF00732">
    <property type="entry name" value="GMC_oxred_N"/>
    <property type="match status" value="1"/>
</dbReference>
<evidence type="ECO:0000313" key="8">
    <source>
        <dbReference type="Proteomes" id="UP000366051"/>
    </source>
</evidence>
<dbReference type="AlphaFoldDB" id="A0A5Q2N745"/>
<reference evidence="8" key="1">
    <citation type="submission" date="2019-11" db="EMBL/GenBank/DDBJ databases">
        <title>Genome sequence of Heliorestis convoluta strain HH, an alkaliphilic and minimalistic phototrophic bacterium from a soda lake in Egypt.</title>
        <authorList>
            <person name="Dewey E.D."/>
            <person name="Stokes L.M."/>
            <person name="Burchell B.M."/>
            <person name="Shaffer K.N."/>
            <person name="Huntington A.M."/>
            <person name="Baker J.M."/>
            <person name="Nadendla S."/>
            <person name="Giglio M.G."/>
            <person name="Touchman J.W."/>
            <person name="Blankenship R.E."/>
            <person name="Madigan M.T."/>
            <person name="Sattley W.M."/>
        </authorList>
    </citation>
    <scope>NUCLEOTIDE SEQUENCE [LARGE SCALE GENOMIC DNA]</scope>
    <source>
        <strain evidence="8">HH</strain>
    </source>
</reference>
<dbReference type="PANTHER" id="PTHR46056">
    <property type="entry name" value="LONG-CHAIN-ALCOHOL OXIDASE"/>
    <property type="match status" value="1"/>
</dbReference>
<keyword evidence="3" id="KW-0274">FAD</keyword>
<dbReference type="InterPro" id="IPR007867">
    <property type="entry name" value="GMC_OxRtase_C"/>
</dbReference>
<keyword evidence="2" id="KW-0285">Flavoprotein</keyword>
<feature type="domain" description="Glucose-methanol-choline oxidoreductase C-terminal" evidence="6">
    <location>
        <begin position="414"/>
        <end position="527"/>
    </location>
</feature>
<dbReference type="InterPro" id="IPR000172">
    <property type="entry name" value="GMC_OxRdtase_N"/>
</dbReference>
<dbReference type="InterPro" id="IPR036188">
    <property type="entry name" value="FAD/NAD-bd_sf"/>
</dbReference>
<dbReference type="EMBL" id="CP045875">
    <property type="protein sequence ID" value="QGG48090.1"/>
    <property type="molecule type" value="Genomic_DNA"/>
</dbReference>
<dbReference type="Pfam" id="PF05199">
    <property type="entry name" value="GMC_oxred_C"/>
    <property type="match status" value="1"/>
</dbReference>
<evidence type="ECO:0000259" key="5">
    <source>
        <dbReference type="Pfam" id="PF00732"/>
    </source>
</evidence>
<accession>A0A5Q2N745</accession>
<dbReference type="SUPFAM" id="SSF54373">
    <property type="entry name" value="FAD-linked reductases, C-terminal domain"/>
    <property type="match status" value="1"/>
</dbReference>
<evidence type="ECO:0000256" key="3">
    <source>
        <dbReference type="ARBA" id="ARBA00022827"/>
    </source>
</evidence>
<gene>
    <name evidence="7" type="ORF">FTV88_1992</name>
</gene>
<evidence type="ECO:0000313" key="7">
    <source>
        <dbReference type="EMBL" id="QGG48090.1"/>
    </source>
</evidence>
<evidence type="ECO:0000256" key="2">
    <source>
        <dbReference type="ARBA" id="ARBA00022630"/>
    </source>
</evidence>
<evidence type="ECO:0000256" key="1">
    <source>
        <dbReference type="ARBA" id="ARBA00010790"/>
    </source>
</evidence>
<dbReference type="GO" id="GO:0016614">
    <property type="term" value="F:oxidoreductase activity, acting on CH-OH group of donors"/>
    <property type="evidence" value="ECO:0007669"/>
    <property type="project" value="InterPro"/>
</dbReference>
<dbReference type="KEGG" id="hcv:FTV88_1992"/>
<dbReference type="PANTHER" id="PTHR46056:SF12">
    <property type="entry name" value="LONG-CHAIN-ALCOHOL OXIDASE"/>
    <property type="match status" value="1"/>
</dbReference>